<keyword evidence="3 4" id="KW-0456">Lyase</keyword>
<keyword evidence="2 4" id="KW-0663">Pyridoxal phosphate</keyword>
<organism evidence="6 7">
    <name type="scientific">Fusibacter bizertensis</name>
    <dbReference type="NCBI Taxonomy" id="1488331"/>
    <lineage>
        <taxon>Bacteria</taxon>
        <taxon>Bacillati</taxon>
        <taxon>Bacillota</taxon>
        <taxon>Clostridia</taxon>
        <taxon>Eubacteriales</taxon>
        <taxon>Eubacteriales Family XII. Incertae Sedis</taxon>
        <taxon>Fusibacter</taxon>
    </lineage>
</organism>
<evidence type="ECO:0000256" key="1">
    <source>
        <dbReference type="ARBA" id="ARBA00001933"/>
    </source>
</evidence>
<comment type="caution">
    <text evidence="6">The sequence shown here is derived from an EMBL/GenBank/DDBJ whole genome shotgun (WGS) entry which is preliminary data.</text>
</comment>
<evidence type="ECO:0000313" key="6">
    <source>
        <dbReference type="EMBL" id="MDH8677965.1"/>
    </source>
</evidence>
<dbReference type="GO" id="GO:0008721">
    <property type="term" value="F:D-serine ammonia-lyase activity"/>
    <property type="evidence" value="ECO:0007669"/>
    <property type="project" value="UniProtKB-EC"/>
</dbReference>
<dbReference type="Pfam" id="PF00291">
    <property type="entry name" value="PALP"/>
    <property type="match status" value="1"/>
</dbReference>
<dbReference type="Gene3D" id="3.40.50.1100">
    <property type="match status" value="2"/>
</dbReference>
<gene>
    <name evidence="4" type="primary">dsdA</name>
    <name evidence="6" type="ORF">QE109_07385</name>
</gene>
<dbReference type="HAMAP" id="MF_01030">
    <property type="entry name" value="D_Ser_dehydrat"/>
    <property type="match status" value="1"/>
</dbReference>
<dbReference type="NCBIfam" id="TIGR02035">
    <property type="entry name" value="D_Ser_am_lyase"/>
    <property type="match status" value="1"/>
</dbReference>
<reference evidence="6 7" key="1">
    <citation type="submission" date="2023-04" db="EMBL/GenBank/DDBJ databases">
        <title>Fusibacter bizertensis strain WBS, isolated from littoral bottom sediments of the Arctic seas - biochemical and genomic analysis.</title>
        <authorList>
            <person name="Brioukhanov A.L."/>
        </authorList>
    </citation>
    <scope>NUCLEOTIDE SEQUENCE [LARGE SCALE GENOMIC DNA]</scope>
    <source>
        <strain evidence="6 7">WBS</strain>
    </source>
</reference>
<dbReference type="NCBIfam" id="NF002823">
    <property type="entry name" value="PRK02991.1"/>
    <property type="match status" value="1"/>
</dbReference>
<evidence type="ECO:0000313" key="7">
    <source>
        <dbReference type="Proteomes" id="UP001158045"/>
    </source>
</evidence>
<dbReference type="Proteomes" id="UP001158045">
    <property type="component" value="Unassembled WGS sequence"/>
</dbReference>
<sequence length="455" mass="49989">MESKTIDKSNIDSVLSDLKAYKEQLWINPHKKKYSEAIATLEEEFSILPTLDDIIEADQRLRRFAPLFQKLFPETIAKNGLIESELTPIEAFQRSLITFIGGRIIGSWSAKLDSHLEIAGSVKARGGVYEVIYLAEQLALKSGLITISSDYSVLDSSEARNLFSQYTLVVGSTGNLGLSIGIIGTALGFNVTVHMSQDAKSWKVELLKHKGVEVVLHASDYSMAVEEGRKSTLQSPYCYFIDDENSILLFTGYAVAALRLKEQLDSKNQIVDDAHPLFIYLPCGVGGAPGGISYGLKLIYGDNVRIFFAEPTHSPCMLLGLATEKHNAISVSELGLDNITDADGLAVGRASGFVGRVVSTLIDGAYTISDDKLYWLLYMFSLSEHKGLEPSALAGFTGPINLFYDTVGFEYLLENNLLEKMENAHHISWATGGGLVPESIMTEFISRGEKTKIEF</sequence>
<name>A0ABT6NC66_9FIRM</name>
<dbReference type="PANTHER" id="PTHR48078">
    <property type="entry name" value="THREONINE DEHYDRATASE, MITOCHONDRIAL-RELATED"/>
    <property type="match status" value="1"/>
</dbReference>
<comment type="similarity">
    <text evidence="4">Belongs to the serine/threonine dehydratase family. DsdA subfamily.</text>
</comment>
<dbReference type="EC" id="4.3.1.18" evidence="4"/>
<dbReference type="InterPro" id="IPR036052">
    <property type="entry name" value="TrpB-like_PALP_sf"/>
</dbReference>
<keyword evidence="7" id="KW-1185">Reference proteome</keyword>
<proteinExistence type="inferred from homology"/>
<evidence type="ECO:0000256" key="2">
    <source>
        <dbReference type="ARBA" id="ARBA00022898"/>
    </source>
</evidence>
<dbReference type="EMBL" id="JARYZI010000004">
    <property type="protein sequence ID" value="MDH8677965.1"/>
    <property type="molecule type" value="Genomic_DNA"/>
</dbReference>
<evidence type="ECO:0000259" key="5">
    <source>
        <dbReference type="Pfam" id="PF00291"/>
    </source>
</evidence>
<dbReference type="RefSeq" id="WP_281093794.1">
    <property type="nucleotide sequence ID" value="NZ_JARYZI010000004.1"/>
</dbReference>
<comment type="catalytic activity">
    <reaction evidence="4">
        <text>D-serine = pyruvate + NH4(+)</text>
        <dbReference type="Rhea" id="RHEA:13977"/>
        <dbReference type="ChEBI" id="CHEBI:15361"/>
        <dbReference type="ChEBI" id="CHEBI:28938"/>
        <dbReference type="ChEBI" id="CHEBI:35247"/>
        <dbReference type="EC" id="4.3.1.18"/>
    </reaction>
</comment>
<feature type="modified residue" description="N6-(pyridoxal phosphate)lysine" evidence="4">
    <location>
        <position position="123"/>
    </location>
</feature>
<evidence type="ECO:0000256" key="4">
    <source>
        <dbReference type="HAMAP-Rule" id="MF_01030"/>
    </source>
</evidence>
<comment type="cofactor">
    <cofactor evidence="1 4">
        <name>pyridoxal 5'-phosphate</name>
        <dbReference type="ChEBI" id="CHEBI:597326"/>
    </cofactor>
</comment>
<dbReference type="PANTHER" id="PTHR48078:SF9">
    <property type="entry name" value="D-SERINE DEHYDRATASE"/>
    <property type="match status" value="1"/>
</dbReference>
<protein>
    <recommendedName>
        <fullName evidence="4">Probable D-serine dehydratase</fullName>
        <ecNumber evidence="4">4.3.1.18</ecNumber>
    </recommendedName>
    <alternativeName>
        <fullName evidence="4">D-serine deaminase</fullName>
        <shortName evidence="4">DSD</shortName>
    </alternativeName>
</protein>
<dbReference type="InterPro" id="IPR001926">
    <property type="entry name" value="TrpB-like_PALP"/>
</dbReference>
<dbReference type="InterPro" id="IPR050147">
    <property type="entry name" value="Ser/Thr_Dehydratase"/>
</dbReference>
<feature type="domain" description="Tryptophan synthase beta chain-like PALP" evidence="5">
    <location>
        <begin position="110"/>
        <end position="398"/>
    </location>
</feature>
<dbReference type="SUPFAM" id="SSF53686">
    <property type="entry name" value="Tryptophan synthase beta subunit-like PLP-dependent enzymes"/>
    <property type="match status" value="1"/>
</dbReference>
<evidence type="ECO:0000256" key="3">
    <source>
        <dbReference type="ARBA" id="ARBA00023239"/>
    </source>
</evidence>
<dbReference type="InterPro" id="IPR011780">
    <property type="entry name" value="D_Ser_am_lyase"/>
</dbReference>
<accession>A0ABT6NC66</accession>